<organism evidence="1 2">
    <name type="scientific">Microcystis aeruginosa NIES-3804</name>
    <dbReference type="NCBI Taxonomy" id="2517783"/>
    <lineage>
        <taxon>Bacteria</taxon>
        <taxon>Bacillati</taxon>
        <taxon>Cyanobacteriota</taxon>
        <taxon>Cyanophyceae</taxon>
        <taxon>Oscillatoriophycideae</taxon>
        <taxon>Chroococcales</taxon>
        <taxon>Microcystaceae</taxon>
        <taxon>Microcystis</taxon>
    </lineage>
</organism>
<dbReference type="EMBL" id="BJCI01000010">
    <property type="protein sequence ID" value="GCL49319.1"/>
    <property type="molecule type" value="Genomic_DNA"/>
</dbReference>
<evidence type="ECO:0000313" key="2">
    <source>
        <dbReference type="Proteomes" id="UP000435041"/>
    </source>
</evidence>
<dbReference type="RefSeq" id="WP_159292052.1">
    <property type="nucleotide sequence ID" value="NZ_BJCI01000010.1"/>
</dbReference>
<comment type="caution">
    <text evidence="1">The sequence shown here is derived from an EMBL/GenBank/DDBJ whole genome shotgun (WGS) entry which is preliminary data.</text>
</comment>
<sequence length="63" mass="6897">MNLTNLPMSLDEMPLPSYLPPVILTVFTRPDLLKEVLKGLTQQILSASPRICEAIYGGSISPL</sequence>
<gene>
    <name evidence="1" type="ORF">NIES3804_08730</name>
</gene>
<dbReference type="AlphaFoldDB" id="A0A6H9GHA3"/>
<protein>
    <submittedName>
        <fullName evidence="1">Sugar transferase</fullName>
    </submittedName>
</protein>
<keyword evidence="1" id="KW-0808">Transferase</keyword>
<proteinExistence type="predicted"/>
<evidence type="ECO:0000313" key="1">
    <source>
        <dbReference type="EMBL" id="GCL49319.1"/>
    </source>
</evidence>
<name>A0A6H9GHA3_MICAE</name>
<accession>A0A6H9GHA3</accession>
<dbReference type="Proteomes" id="UP000435041">
    <property type="component" value="Unassembled WGS sequence"/>
</dbReference>
<dbReference type="GO" id="GO:0016740">
    <property type="term" value="F:transferase activity"/>
    <property type="evidence" value="ECO:0007669"/>
    <property type="project" value="UniProtKB-KW"/>
</dbReference>
<reference evidence="1 2" key="1">
    <citation type="submission" date="2019-02" db="EMBL/GenBank/DDBJ databases">
        <title>Draft genome sequence of Arthrospira platensis NIES-3804.</title>
        <authorList>
            <person name="Yamaguchi H."/>
            <person name="Suzuki S."/>
            <person name="Kawachi M."/>
        </authorList>
    </citation>
    <scope>NUCLEOTIDE SEQUENCE [LARGE SCALE GENOMIC DNA]</scope>
    <source>
        <strain evidence="1 2">NIES-3804</strain>
    </source>
</reference>